<feature type="compositionally biased region" description="Polar residues" evidence="12">
    <location>
        <begin position="1052"/>
        <end position="1069"/>
    </location>
</feature>
<dbReference type="InterPro" id="IPR017853">
    <property type="entry name" value="GH"/>
</dbReference>
<evidence type="ECO:0000256" key="12">
    <source>
        <dbReference type="SAM" id="MobiDB-lite"/>
    </source>
</evidence>
<dbReference type="SMART" id="SM00257">
    <property type="entry name" value="LysM"/>
    <property type="match status" value="2"/>
</dbReference>
<dbReference type="GO" id="GO:0006032">
    <property type="term" value="P:chitin catabolic process"/>
    <property type="evidence" value="ECO:0007669"/>
    <property type="project" value="UniProtKB-KW"/>
</dbReference>
<dbReference type="GO" id="GO:0008843">
    <property type="term" value="F:endochitinase activity"/>
    <property type="evidence" value="ECO:0007669"/>
    <property type="project" value="UniProtKB-EC"/>
</dbReference>
<dbReference type="Gene3D" id="3.10.50.10">
    <property type="match status" value="1"/>
</dbReference>
<feature type="domain" description="GH18" evidence="15">
    <location>
        <begin position="504"/>
        <end position="867"/>
    </location>
</feature>
<dbReference type="InterPro" id="IPR018392">
    <property type="entry name" value="LysM"/>
</dbReference>
<dbReference type="InterPro" id="IPR001579">
    <property type="entry name" value="Glyco_hydro_18_chit_AS"/>
</dbReference>
<dbReference type="PANTHER" id="PTHR47700">
    <property type="entry name" value="V CHITINASE, PUTATIVE (AFU_ORTHOLOGUE AFUA_6G13720)-RELATED"/>
    <property type="match status" value="1"/>
</dbReference>
<evidence type="ECO:0000256" key="2">
    <source>
        <dbReference type="ARBA" id="ARBA00008682"/>
    </source>
</evidence>
<feature type="signal peptide" evidence="13">
    <location>
        <begin position="1"/>
        <end position="24"/>
    </location>
</feature>
<evidence type="ECO:0000256" key="11">
    <source>
        <dbReference type="RuleBase" id="RU000489"/>
    </source>
</evidence>
<feature type="region of interest" description="Disordered" evidence="12">
    <location>
        <begin position="1196"/>
        <end position="1246"/>
    </location>
</feature>
<dbReference type="SUPFAM" id="SSF54556">
    <property type="entry name" value="Chitinase insertion domain"/>
    <property type="match status" value="1"/>
</dbReference>
<feature type="region of interest" description="Disordered" evidence="12">
    <location>
        <begin position="48"/>
        <end position="69"/>
    </location>
</feature>
<feature type="region of interest" description="Disordered" evidence="12">
    <location>
        <begin position="1040"/>
        <end position="1084"/>
    </location>
</feature>
<evidence type="ECO:0000256" key="9">
    <source>
        <dbReference type="ARBA" id="ARBA00023295"/>
    </source>
</evidence>
<dbReference type="Gene3D" id="3.20.20.80">
    <property type="entry name" value="Glycosidases"/>
    <property type="match status" value="1"/>
</dbReference>
<dbReference type="InterPro" id="IPR011583">
    <property type="entry name" value="Chitinase_II/V-like_cat"/>
</dbReference>
<evidence type="ECO:0000313" key="17">
    <source>
        <dbReference type="Proteomes" id="UP000214365"/>
    </source>
</evidence>
<feature type="compositionally biased region" description="Low complexity" evidence="12">
    <location>
        <begin position="1123"/>
        <end position="1150"/>
    </location>
</feature>
<evidence type="ECO:0000256" key="7">
    <source>
        <dbReference type="ARBA" id="ARBA00023026"/>
    </source>
</evidence>
<dbReference type="GeneID" id="31008419"/>
<keyword evidence="6" id="KW-0146">Chitin degradation</keyword>
<keyword evidence="9 11" id="KW-0326">Glycosidase</keyword>
<dbReference type="CDD" id="cd02878">
    <property type="entry name" value="GH18_zymocin_alpha"/>
    <property type="match status" value="1"/>
</dbReference>
<dbReference type="PANTHER" id="PTHR47700:SF2">
    <property type="entry name" value="CHITINASE"/>
    <property type="match status" value="1"/>
</dbReference>
<sequence>MAFRNHAISLLLIFVFLAIDIVHASLPFSVPAAFDEYLSKHPISVKPRNETTFGPRESTLQQASTSPPKFSRTLCPVSCAEAGDDPSSWTVYHDLDRFSHCNQSMLVNFALHTPLEDDDTHISLYACASAVNSASAVDSEETDAKSCATAKHTTKRKSTLQLAWSGSNSAGSTTTDNAIAAVQQLQSYMQADNSCDEKITFAYSDKALVGLYAGAGLQSQNVTGPILEEFLSYIQSNGISGNLVAQSCASTYTSSRYSIGVALSTDADWTFVQEAVQAWSNASCVTAYDEATTWHAINYLAPVSSNHTSNSTSSSRHALQARDTCTTIRVASGDTCTTLAAECGITAAEFTEYNPSSGECSSLTPVAANDTCSVIAATYDITVSDIDNYNNDTWGWMGCSDLQLGARICLSSGYPPMPSTISNAVCGPQVNGTAVAPHGTNLSTLNECPLNACCDIWGQCGTTAEFCFVTESTTGAPGTAANGTNGCISNCGADIIYSDPPAEFLKIGYFEGYDWQRPCLAESILSVDTSKYTHIHLAFATLNADFSVNVSSMSSNFDDFGSLSGVKRILSFGGWEFSTSSSTYEIFRQAVQEANRATFISNVLEFLDENNLDGVDFDWEYPGEPDIPGIPADTTADVIDFYVFLGEFYESNAGKYSVSVTAPSSYWYLKNIPIYAMSAYVDYIVFMTYDLHGQWDYGSKFSDPGCPAGNCLRSDVNITETLNSLSMITKAGVPSNMVVVGVTSYGRSFKMTTPGCYTDMCTYTGPDSGATPGPCTDTAGYLGNGEIADIIAQNSSGMIQFVDESYSNILVYDEDQWVSYMDDENKEQRGELYSVLAMGGWVDWAIDLQNNGSTSYLDPGSSTNGSGTIYIDPSIWTNDTGTLDCIPPCSFIMPPLPLSTNTTVSIPPTSIVVVVSSPTPVSTTIGTTTTTLISYIPMSIPTVLNIPAYTGPSIPVWGVSVPSGSPYPTTIPMISSIQPTPFPVVITPVWGGTTNVSGGTVTTQTPMTYISGHYTYIGPSGTHIFGGSTTITGGTTGTPITTTFTPNPYPDTAQSTPDKTLNTRRTSFSKGKPKETTHKGSKGAGHACHSFCHPHCPYCPPDFGDTSDDGGSGGGGGDGGDDGSSTKSSDPSSTGSSKSTSSSSSSSSSGEYTVAAPAFITADRPITTVGSAALASMESDIASMWNAMFPVTTTATTGTASTGTATGAAGSGGSTSTATDSAGTGGSGGSGGSGTSSTPSTTAVSWPTITGSTVRTTGAYCFTEADGYTQFTLENAATASENFCKKKYRLKSGDATISYTTQFTEESYAIVVSGGWAPDQSGCGGSEETWDFTGDPSDNAVGVCMDQWMPDYCDSADLSTDLSYGGGYLVNDHHGCILFELYAYPISTT</sequence>
<dbReference type="InterPro" id="IPR001223">
    <property type="entry name" value="Glyco_hydro18_cat"/>
</dbReference>
<keyword evidence="8" id="KW-0119">Carbohydrate metabolism</keyword>
<evidence type="ECO:0000256" key="10">
    <source>
        <dbReference type="ARBA" id="ARBA00023326"/>
    </source>
</evidence>
<dbReference type="Pfam" id="PF00704">
    <property type="entry name" value="Glyco_hydro_18"/>
    <property type="match status" value="1"/>
</dbReference>
<evidence type="ECO:0000313" key="16">
    <source>
        <dbReference type="EMBL" id="OKL56103.1"/>
    </source>
</evidence>
<dbReference type="Pfam" id="PF01476">
    <property type="entry name" value="LysM"/>
    <property type="match status" value="2"/>
</dbReference>
<evidence type="ECO:0000256" key="4">
    <source>
        <dbReference type="ARBA" id="ARBA00022669"/>
    </source>
</evidence>
<keyword evidence="5 11" id="KW-0378">Hydrolase</keyword>
<dbReference type="RefSeq" id="XP_020116224.1">
    <property type="nucleotide sequence ID" value="XM_020263765.1"/>
</dbReference>
<accession>A0A225ABF3</accession>
<feature type="region of interest" description="Disordered" evidence="12">
    <location>
        <begin position="1107"/>
        <end position="1151"/>
    </location>
</feature>
<dbReference type="PROSITE" id="PS51910">
    <property type="entry name" value="GH18_2"/>
    <property type="match status" value="1"/>
</dbReference>
<evidence type="ECO:0000256" key="1">
    <source>
        <dbReference type="ARBA" id="ARBA00000822"/>
    </source>
</evidence>
<comment type="catalytic activity">
    <reaction evidence="1">
        <text>Random endo-hydrolysis of N-acetyl-beta-D-glucosaminide (1-&gt;4)-beta-linkages in chitin and chitodextrins.</text>
        <dbReference type="EC" id="3.2.1.14"/>
    </reaction>
</comment>
<keyword evidence="17" id="KW-1185">Reference proteome</keyword>
<dbReference type="SUPFAM" id="SSF54106">
    <property type="entry name" value="LysM domain"/>
    <property type="match status" value="1"/>
</dbReference>
<dbReference type="InterPro" id="IPR029070">
    <property type="entry name" value="Chitinase_insertion_sf"/>
</dbReference>
<evidence type="ECO:0000259" key="15">
    <source>
        <dbReference type="PROSITE" id="PS51910"/>
    </source>
</evidence>
<evidence type="ECO:0000256" key="6">
    <source>
        <dbReference type="ARBA" id="ARBA00023024"/>
    </source>
</evidence>
<evidence type="ECO:0000259" key="14">
    <source>
        <dbReference type="PROSITE" id="PS51782"/>
    </source>
</evidence>
<dbReference type="EMBL" id="LFMY01000016">
    <property type="protein sequence ID" value="OKL56103.1"/>
    <property type="molecule type" value="Genomic_DNA"/>
</dbReference>
<feature type="compositionally biased region" description="Gly residues" evidence="12">
    <location>
        <begin position="1223"/>
        <end position="1234"/>
    </location>
</feature>
<dbReference type="CDD" id="cd00118">
    <property type="entry name" value="LysM"/>
    <property type="match status" value="2"/>
</dbReference>
<organism evidence="16 17">
    <name type="scientific">Talaromyces atroroseus</name>
    <dbReference type="NCBI Taxonomy" id="1441469"/>
    <lineage>
        <taxon>Eukaryota</taxon>
        <taxon>Fungi</taxon>
        <taxon>Dikarya</taxon>
        <taxon>Ascomycota</taxon>
        <taxon>Pezizomycotina</taxon>
        <taxon>Eurotiomycetes</taxon>
        <taxon>Eurotiomycetidae</taxon>
        <taxon>Eurotiales</taxon>
        <taxon>Trichocomaceae</taxon>
        <taxon>Talaromyces</taxon>
        <taxon>Talaromyces sect. Trachyspermi</taxon>
    </lineage>
</organism>
<keyword evidence="10" id="KW-0624">Polysaccharide degradation</keyword>
<comment type="similarity">
    <text evidence="2">Belongs to the glycosyl hydrolase 18 family. Chitinase class V subfamily.</text>
</comment>
<keyword evidence="7" id="KW-0843">Virulence</keyword>
<dbReference type="Gene3D" id="3.10.350.10">
    <property type="entry name" value="LysM domain"/>
    <property type="match status" value="2"/>
</dbReference>
<evidence type="ECO:0000256" key="13">
    <source>
        <dbReference type="SAM" id="SignalP"/>
    </source>
</evidence>
<dbReference type="STRING" id="1441469.A0A225ABF3"/>
<name>A0A225ABF3_TALAT</name>
<protein>
    <recommendedName>
        <fullName evidence="3">chitinase</fullName>
        <ecNumber evidence="3">3.2.1.14</ecNumber>
    </recommendedName>
</protein>
<dbReference type="OrthoDB" id="4222610at2759"/>
<dbReference type="InterPro" id="IPR036861">
    <property type="entry name" value="Endochitinase-like_sf"/>
</dbReference>
<dbReference type="PROSITE" id="PS51782">
    <property type="entry name" value="LYSM"/>
    <property type="match status" value="1"/>
</dbReference>
<feature type="compositionally biased region" description="Polar residues" evidence="12">
    <location>
        <begin position="58"/>
        <end position="68"/>
    </location>
</feature>
<dbReference type="SUPFAM" id="SSF57016">
    <property type="entry name" value="Plant lectins/antimicrobial peptides"/>
    <property type="match status" value="1"/>
</dbReference>
<evidence type="ECO:0000256" key="3">
    <source>
        <dbReference type="ARBA" id="ARBA00012729"/>
    </source>
</evidence>
<feature type="chain" id="PRO_5012352717" description="chitinase" evidence="13">
    <location>
        <begin position="25"/>
        <end position="1389"/>
    </location>
</feature>
<dbReference type="InterPro" id="IPR036779">
    <property type="entry name" value="LysM_dom_sf"/>
</dbReference>
<evidence type="ECO:0000256" key="8">
    <source>
        <dbReference type="ARBA" id="ARBA00023277"/>
    </source>
</evidence>
<proteinExistence type="inferred from homology"/>
<evidence type="ECO:0000256" key="5">
    <source>
        <dbReference type="ARBA" id="ARBA00022801"/>
    </source>
</evidence>
<reference evidence="16 17" key="1">
    <citation type="submission" date="2015-06" db="EMBL/GenBank/DDBJ databases">
        <title>Talaromyces atroroseus IBT 11181 draft genome.</title>
        <authorList>
            <person name="Rasmussen K.B."/>
            <person name="Rasmussen S."/>
            <person name="Petersen B."/>
            <person name="Sicheritz-Ponten T."/>
            <person name="Mortensen U.H."/>
            <person name="Thrane U."/>
        </authorList>
    </citation>
    <scope>NUCLEOTIDE SEQUENCE [LARGE SCALE GENOMIC DNA]</scope>
    <source>
        <strain evidence="16 17">IBT 11181</strain>
    </source>
</reference>
<dbReference type="PROSITE" id="PS01095">
    <property type="entry name" value="GH18_1"/>
    <property type="match status" value="1"/>
</dbReference>
<dbReference type="Proteomes" id="UP000214365">
    <property type="component" value="Unassembled WGS sequence"/>
</dbReference>
<dbReference type="CDD" id="cd00035">
    <property type="entry name" value="ChtBD1"/>
    <property type="match status" value="1"/>
</dbReference>
<dbReference type="InterPro" id="IPR053214">
    <property type="entry name" value="LysM12-like"/>
</dbReference>
<dbReference type="SMART" id="SM00636">
    <property type="entry name" value="Glyco_18"/>
    <property type="match status" value="1"/>
</dbReference>
<gene>
    <name evidence="16" type="ORF">UA08_08663</name>
</gene>
<dbReference type="EC" id="3.2.1.14" evidence="3"/>
<dbReference type="GO" id="GO:0008061">
    <property type="term" value="F:chitin binding"/>
    <property type="evidence" value="ECO:0007669"/>
    <property type="project" value="UniProtKB-KW"/>
</dbReference>
<feature type="compositionally biased region" description="Low complexity" evidence="12">
    <location>
        <begin position="1196"/>
        <end position="1222"/>
    </location>
</feature>
<feature type="domain" description="LysM" evidence="14">
    <location>
        <begin position="362"/>
        <end position="410"/>
    </location>
</feature>
<comment type="caution">
    <text evidence="16">The sequence shown here is derived from an EMBL/GenBank/DDBJ whole genome shotgun (WGS) entry which is preliminary data.</text>
</comment>
<dbReference type="GO" id="GO:0000272">
    <property type="term" value="P:polysaccharide catabolic process"/>
    <property type="evidence" value="ECO:0007669"/>
    <property type="project" value="UniProtKB-KW"/>
</dbReference>
<keyword evidence="4" id="KW-0147">Chitin-binding</keyword>
<keyword evidence="13" id="KW-0732">Signal</keyword>
<dbReference type="SUPFAM" id="SSF51445">
    <property type="entry name" value="(Trans)glycosidases"/>
    <property type="match status" value="1"/>
</dbReference>